<feature type="signal peptide" evidence="1">
    <location>
        <begin position="1"/>
        <end position="24"/>
    </location>
</feature>
<gene>
    <name evidence="3" type="ORF">GCM10008919_16070</name>
</gene>
<evidence type="ECO:0000259" key="2">
    <source>
        <dbReference type="Pfam" id="PF02169"/>
    </source>
</evidence>
<proteinExistence type="predicted"/>
<feature type="domain" description="Lipoprotein LPP20-like" evidence="2">
    <location>
        <begin position="68"/>
        <end position="136"/>
    </location>
</feature>
<evidence type="ECO:0000256" key="1">
    <source>
        <dbReference type="SAM" id="SignalP"/>
    </source>
</evidence>
<dbReference type="Proteomes" id="UP001500399">
    <property type="component" value="Unassembled WGS sequence"/>
</dbReference>
<name>A0ABN0T671_9FIRM</name>
<comment type="caution">
    <text evidence="3">The sequence shown here is derived from an EMBL/GenBank/DDBJ whole genome shotgun (WGS) entry which is preliminary data.</text>
</comment>
<organism evidence="3 4">
    <name type="scientific">Selenomonas dianae</name>
    <dbReference type="NCBI Taxonomy" id="135079"/>
    <lineage>
        <taxon>Bacteria</taxon>
        <taxon>Bacillati</taxon>
        <taxon>Bacillota</taxon>
        <taxon>Negativicutes</taxon>
        <taxon>Selenomonadales</taxon>
        <taxon>Selenomonadaceae</taxon>
        <taxon>Selenomonas</taxon>
    </lineage>
</organism>
<sequence>MKNLKKKAMVSAMAGVFALSAGYAATPDTLLPSISLMQSVEAAAQWNEGRITAEGFGTPPANAYGAKANIMARRAAIVDAQRNLAEQVNGVQVDAETTVENFVINSDIVKTKVSALIKGAVVVEEHAMPDGSYRVVMSMPLYGAQGLASAVMPAIRDMNPPMPPPPVISATITTQIQMSGTYTGVIIDAEGMGLKPSFSPVIYDTSGRAIYGVSNINYDRAIERGMVGYAGSLYDAQTLPRIGGSPLVVKAVQVRGGNNSANPVNVVVSVDDGDRILAANQQSQMLANGAVVFVR</sequence>
<dbReference type="Pfam" id="PF02169">
    <property type="entry name" value="LPP20"/>
    <property type="match status" value="1"/>
</dbReference>
<feature type="chain" id="PRO_5047202432" description="Lipoprotein LPP20-like domain-containing protein" evidence="1">
    <location>
        <begin position="25"/>
        <end position="295"/>
    </location>
</feature>
<accession>A0ABN0T671</accession>
<reference evidence="3 4" key="1">
    <citation type="journal article" date="2019" name="Int. J. Syst. Evol. Microbiol.">
        <title>The Global Catalogue of Microorganisms (GCM) 10K type strain sequencing project: providing services to taxonomists for standard genome sequencing and annotation.</title>
        <authorList>
            <consortium name="The Broad Institute Genomics Platform"/>
            <consortium name="The Broad Institute Genome Sequencing Center for Infectious Disease"/>
            <person name="Wu L."/>
            <person name="Ma J."/>
        </authorList>
    </citation>
    <scope>NUCLEOTIDE SEQUENCE [LARGE SCALE GENOMIC DNA]</scope>
    <source>
        <strain evidence="3 4">JCM 8542</strain>
    </source>
</reference>
<protein>
    <recommendedName>
        <fullName evidence="2">Lipoprotein LPP20-like domain-containing protein</fullName>
    </recommendedName>
</protein>
<keyword evidence="4" id="KW-1185">Reference proteome</keyword>
<dbReference type="RefSeq" id="WP_304987419.1">
    <property type="nucleotide sequence ID" value="NZ_BAAACR010000012.1"/>
</dbReference>
<evidence type="ECO:0000313" key="3">
    <source>
        <dbReference type="EMBL" id="GAA0213641.1"/>
    </source>
</evidence>
<dbReference type="InterPro" id="IPR024952">
    <property type="entry name" value="LPP20-like_dom"/>
</dbReference>
<keyword evidence="1" id="KW-0732">Signal</keyword>
<evidence type="ECO:0000313" key="4">
    <source>
        <dbReference type="Proteomes" id="UP001500399"/>
    </source>
</evidence>
<dbReference type="EMBL" id="BAAACR010000012">
    <property type="protein sequence ID" value="GAA0213641.1"/>
    <property type="molecule type" value="Genomic_DNA"/>
</dbReference>